<sequence>MAVEVAEAEAAAPKEAENGVSGGGKEYADRLSERVSRALDHQDLSTVLRAALELGETEGGGHESVLLALDRCVEQDSREIELLCRRNCSDFVEIIDELAGLRQEADSLRSDIEKHCDFVERKTEPELKLMKDLSCCIEEVESKHDERMDLEKKCQTLELLWQSEKGHGQALEGFAAVEKNLALAYNEDGKEKGLFEGWLASAVAGARQRLLARSQEDFNRWLLEARTRQAEVARRKVARAGRRAAWASRHRSAQRRTLRRVREDWGLPLGEIVSRAADAMAAESEPAADPSNPFEEDSSPPPDDGAENTEDFGLDLAGLHRCRHAHRRLGLGAQFAENYRAQRQMQLRSDLEQKGKSGGGNFAEECEDALHRALGFVIIEDRVSRTADDLVSAEDVAGYWQEALESLTSRMDGFSQEGQGFLSQCASVCSKVALCCTVAQHYGLDCGPLLHFNERATEAYAAALQTESTEWVAAICKDDLARKLRPVAARPEGRGEEAEWRLDHPAGVQPYSCCVPEVTNLTLSLLQGALELLTGTKVAADLVLPLAYFEDDEERDDVREIAISLVTYVVLPQLKLMVQDERNDLKEATQMMANVYFGFIPAFHGLETYVDELCRSGGDQTLAARRMREESQLALSSVLESPECVSKRRGEGARALPKPILEELYQVMDLSEENVLEILCAKCDSYSANYVMMDWCPQNLGSLVVEPGTAPGAGQPSCRESECAREVASFVGKMAKDSESRMPKYLHRHLFSQVFKHTADHVLQLLSCSAVSRFNLVSIVQLKADMAHLTALARKTLQDDDVDILFAGLVQVLEYLLSCAPESILDSGVRQSLYPQVQLAQLGRLLRKYQETSKDHPALNSLPFLGNQPSKQAVAALAEKIQALP</sequence>
<dbReference type="PANTHER" id="PTHR12702:SF0">
    <property type="entry name" value="EXOCYST COMPLEX COMPONENT 6"/>
    <property type="match status" value="1"/>
</dbReference>
<dbReference type="InterPro" id="IPR046361">
    <property type="entry name" value="EXOC6/Sec15_C"/>
</dbReference>
<dbReference type="InterPro" id="IPR042044">
    <property type="entry name" value="EXOC6PINT-1/Sec15/Tip20_C_dom2"/>
</dbReference>
<organism evidence="5 6">
    <name type="scientific">Chloropicon roscoffensis</name>
    <dbReference type="NCBI Taxonomy" id="1461544"/>
    <lineage>
        <taxon>Eukaryota</taxon>
        <taxon>Viridiplantae</taxon>
        <taxon>Chlorophyta</taxon>
        <taxon>Chloropicophyceae</taxon>
        <taxon>Chloropicales</taxon>
        <taxon>Chloropicaceae</taxon>
        <taxon>Chloropicon</taxon>
    </lineage>
</organism>
<dbReference type="PANTHER" id="PTHR12702">
    <property type="entry name" value="SEC15"/>
    <property type="match status" value="1"/>
</dbReference>
<evidence type="ECO:0000259" key="3">
    <source>
        <dbReference type="Pfam" id="PF04091"/>
    </source>
</evidence>
<dbReference type="GO" id="GO:0016020">
    <property type="term" value="C:membrane"/>
    <property type="evidence" value="ECO:0007669"/>
    <property type="project" value="TreeGrafter"/>
</dbReference>
<dbReference type="EMBL" id="CP151518">
    <property type="protein sequence ID" value="WZN67068.1"/>
    <property type="molecule type" value="Genomic_DNA"/>
</dbReference>
<dbReference type="InterPro" id="IPR007225">
    <property type="entry name" value="EXOC6/Sec15"/>
</dbReference>
<feature type="compositionally biased region" description="Acidic residues" evidence="2">
    <location>
        <begin position="294"/>
        <end position="311"/>
    </location>
</feature>
<keyword evidence="1" id="KW-0175">Coiled coil</keyword>
<feature type="domain" description="Exocyst complex component EXOC6/Sec15 N-terminal" evidence="4">
    <location>
        <begin position="69"/>
        <end position="157"/>
    </location>
</feature>
<dbReference type="Gene3D" id="1.20.58.670">
    <property type="entry name" value="Dsl1p vesicle tethering complex, Tip20p subunit, domain D"/>
    <property type="match status" value="1"/>
</dbReference>
<feature type="domain" description="Exocyst complex subunit EXOC6/Sec15 C-terminal" evidence="3">
    <location>
        <begin position="558"/>
        <end position="848"/>
    </location>
</feature>
<dbReference type="AlphaFoldDB" id="A0AAX4PLY7"/>
<dbReference type="GO" id="GO:0006886">
    <property type="term" value="P:intracellular protein transport"/>
    <property type="evidence" value="ECO:0007669"/>
    <property type="project" value="InterPro"/>
</dbReference>
<evidence type="ECO:0000256" key="2">
    <source>
        <dbReference type="SAM" id="MobiDB-lite"/>
    </source>
</evidence>
<gene>
    <name evidence="5" type="ORF">HKI87_18g86400</name>
</gene>
<dbReference type="GO" id="GO:0006893">
    <property type="term" value="P:Golgi to plasma membrane transport"/>
    <property type="evidence" value="ECO:0007669"/>
    <property type="project" value="TreeGrafter"/>
</dbReference>
<proteinExistence type="predicted"/>
<dbReference type="InterPro" id="IPR048359">
    <property type="entry name" value="EXOC6_Sec15_N"/>
</dbReference>
<evidence type="ECO:0000313" key="5">
    <source>
        <dbReference type="EMBL" id="WZN67068.1"/>
    </source>
</evidence>
<dbReference type="Proteomes" id="UP001472866">
    <property type="component" value="Chromosome 18"/>
</dbReference>
<evidence type="ECO:0000313" key="6">
    <source>
        <dbReference type="Proteomes" id="UP001472866"/>
    </source>
</evidence>
<feature type="region of interest" description="Disordered" evidence="2">
    <location>
        <begin position="278"/>
        <end position="311"/>
    </location>
</feature>
<accession>A0AAX4PLY7</accession>
<feature type="region of interest" description="Disordered" evidence="2">
    <location>
        <begin position="1"/>
        <end position="25"/>
    </location>
</feature>
<evidence type="ECO:0000259" key="4">
    <source>
        <dbReference type="Pfam" id="PF20651"/>
    </source>
</evidence>
<protein>
    <submittedName>
        <fullName evidence="5">Sec15-like subunit of exocyst complex</fullName>
    </submittedName>
</protein>
<dbReference type="Pfam" id="PF04091">
    <property type="entry name" value="Sec15_C"/>
    <property type="match status" value="1"/>
</dbReference>
<dbReference type="Pfam" id="PF20651">
    <property type="entry name" value="EXOC6_Sec15_N"/>
    <property type="match status" value="1"/>
</dbReference>
<name>A0AAX4PLY7_9CHLO</name>
<feature type="compositionally biased region" description="Low complexity" evidence="2">
    <location>
        <begin position="278"/>
        <end position="293"/>
    </location>
</feature>
<dbReference type="GO" id="GO:0090522">
    <property type="term" value="P:vesicle tethering involved in exocytosis"/>
    <property type="evidence" value="ECO:0007669"/>
    <property type="project" value="InterPro"/>
</dbReference>
<keyword evidence="6" id="KW-1185">Reference proteome</keyword>
<reference evidence="5 6" key="1">
    <citation type="submission" date="2024-03" db="EMBL/GenBank/DDBJ databases">
        <title>Complete genome sequence of the green alga Chloropicon roscoffensis RCC1871.</title>
        <authorList>
            <person name="Lemieux C."/>
            <person name="Pombert J.-F."/>
            <person name="Otis C."/>
            <person name="Turmel M."/>
        </authorList>
    </citation>
    <scope>NUCLEOTIDE SEQUENCE [LARGE SCALE GENOMIC DNA]</scope>
    <source>
        <strain evidence="5 6">RCC1871</strain>
    </source>
</reference>
<feature type="compositionally biased region" description="Low complexity" evidence="2">
    <location>
        <begin position="1"/>
        <end position="11"/>
    </location>
</feature>
<evidence type="ECO:0000256" key="1">
    <source>
        <dbReference type="ARBA" id="ARBA00023054"/>
    </source>
</evidence>
<dbReference type="GO" id="GO:0000145">
    <property type="term" value="C:exocyst"/>
    <property type="evidence" value="ECO:0007669"/>
    <property type="project" value="TreeGrafter"/>
</dbReference>